<evidence type="ECO:0000313" key="2">
    <source>
        <dbReference type="Proteomes" id="UP001527052"/>
    </source>
</evidence>
<comment type="caution">
    <text evidence="1">The sequence shown here is derived from an EMBL/GenBank/DDBJ whole genome shotgun (WGS) entry which is preliminary data.</text>
</comment>
<reference evidence="1 2" key="1">
    <citation type="submission" date="2022-05" db="EMBL/GenBank/DDBJ databases">
        <title>Genome Sequencing of Bee-Associated Microbes.</title>
        <authorList>
            <person name="Dunlap C."/>
        </authorList>
    </citation>
    <scope>NUCLEOTIDE SEQUENCE [LARGE SCALE GENOMIC DNA]</scope>
    <source>
        <strain evidence="1 2">NRRL BD-083</strain>
    </source>
</reference>
<accession>A0ABT4ETP7</accession>
<evidence type="ECO:0000313" key="1">
    <source>
        <dbReference type="EMBL" id="MCY9549047.1"/>
    </source>
</evidence>
<name>A0ABT4ETP7_9BACI</name>
<sequence length="46" mass="5634">MVVSLYYWYPSTISDEAREQYERDYPYADEEMRKLNNMKHGKKLKG</sequence>
<organism evidence="1 2">
    <name type="scientific">Lysinibacillus xylanilyticus</name>
    <dbReference type="NCBI Taxonomy" id="582475"/>
    <lineage>
        <taxon>Bacteria</taxon>
        <taxon>Bacillati</taxon>
        <taxon>Bacillota</taxon>
        <taxon>Bacilli</taxon>
        <taxon>Bacillales</taxon>
        <taxon>Bacillaceae</taxon>
        <taxon>Lysinibacillus</taxon>
    </lineage>
</organism>
<protein>
    <submittedName>
        <fullName evidence="1">Uncharacterized protein</fullName>
    </submittedName>
</protein>
<dbReference type="Proteomes" id="UP001527052">
    <property type="component" value="Unassembled WGS sequence"/>
</dbReference>
<dbReference type="EMBL" id="JAMDLZ010000040">
    <property type="protein sequence ID" value="MCY9549047.1"/>
    <property type="molecule type" value="Genomic_DNA"/>
</dbReference>
<keyword evidence="2" id="KW-1185">Reference proteome</keyword>
<proteinExistence type="predicted"/>
<gene>
    <name evidence="1" type="ORF">M5W82_19365</name>
</gene>
<dbReference type="RefSeq" id="WP_268639049.1">
    <property type="nucleotide sequence ID" value="NZ_JAMDLZ010000040.1"/>
</dbReference>